<evidence type="ECO:0000313" key="5">
    <source>
        <dbReference type="Proteomes" id="UP000472271"/>
    </source>
</evidence>
<reference evidence="4" key="3">
    <citation type="submission" date="2025-09" db="UniProtKB">
        <authorList>
            <consortium name="Ensembl"/>
        </authorList>
    </citation>
    <scope>IDENTIFICATION</scope>
</reference>
<evidence type="ECO:0000313" key="4">
    <source>
        <dbReference type="Ensembl" id="ENSSORP00005001969.1"/>
    </source>
</evidence>
<keyword evidence="5" id="KW-1185">Reference proteome</keyword>
<dbReference type="PANTHER" id="PTHR11346">
    <property type="entry name" value="GALECTIN"/>
    <property type="match status" value="1"/>
</dbReference>
<dbReference type="SUPFAM" id="SSF49899">
    <property type="entry name" value="Concanavalin A-like lectins/glucanases"/>
    <property type="match status" value="1"/>
</dbReference>
<dbReference type="InterPro" id="IPR044156">
    <property type="entry name" value="Galectin-like"/>
</dbReference>
<keyword evidence="1 2" id="KW-0430">Lectin</keyword>
<name>A0A672YBE5_9TELE</name>
<dbReference type="InterPro" id="IPR013320">
    <property type="entry name" value="ConA-like_dom_sf"/>
</dbReference>
<dbReference type="Proteomes" id="UP000472271">
    <property type="component" value="Chromosome 13"/>
</dbReference>
<protein>
    <recommendedName>
        <fullName evidence="2">Galectin</fullName>
    </recommendedName>
</protein>
<dbReference type="GO" id="GO:0030246">
    <property type="term" value="F:carbohydrate binding"/>
    <property type="evidence" value="ECO:0007669"/>
    <property type="project" value="UniProtKB-UniRule"/>
</dbReference>
<dbReference type="Pfam" id="PF00337">
    <property type="entry name" value="Gal-bind_lectin"/>
    <property type="match status" value="1"/>
</dbReference>
<accession>A0A672YBE5</accession>
<dbReference type="SMART" id="SM00908">
    <property type="entry name" value="Gal-bind_lectin"/>
    <property type="match status" value="1"/>
</dbReference>
<reference evidence="4" key="1">
    <citation type="submission" date="2019-06" db="EMBL/GenBank/DDBJ databases">
        <authorList>
            <consortium name="Wellcome Sanger Institute Data Sharing"/>
        </authorList>
    </citation>
    <scope>NUCLEOTIDE SEQUENCE [LARGE SCALE GENOMIC DNA]</scope>
</reference>
<sequence length="141" mass="15441">MLVQFHIQPNMTFPKSVCLISMFAVNLQCGSKPNADIALHVNPRYDSGPAVVVTNTLQRGSWGVEERKPNSHLPSGSPFNLVITVTQHAFQVTAFMCSFLDTLSLALDLIQLHLSGCFKIIEQSGGFLNRGTAALRPHTFS</sequence>
<dbReference type="Gene3D" id="2.60.120.200">
    <property type="match status" value="1"/>
</dbReference>
<dbReference type="CDD" id="cd00070">
    <property type="entry name" value="GLECT"/>
    <property type="match status" value="1"/>
</dbReference>
<feature type="domain" description="Galectin" evidence="3">
    <location>
        <begin position="1"/>
        <end position="141"/>
    </location>
</feature>
<dbReference type="PANTHER" id="PTHR11346:SF176">
    <property type="entry name" value="32 KDA BETA-GALACTOSIDE-BINDING LECTIN LEC-3"/>
    <property type="match status" value="1"/>
</dbReference>
<reference evidence="4" key="2">
    <citation type="submission" date="2025-08" db="UniProtKB">
        <authorList>
            <consortium name="Ensembl"/>
        </authorList>
    </citation>
    <scope>IDENTIFICATION</scope>
</reference>
<dbReference type="AlphaFoldDB" id="A0A672YBE5"/>
<evidence type="ECO:0000256" key="2">
    <source>
        <dbReference type="RuleBase" id="RU102079"/>
    </source>
</evidence>
<dbReference type="Ensembl" id="ENSSORT00005002025.1">
    <property type="protein sequence ID" value="ENSSORP00005001969.1"/>
    <property type="gene ID" value="ENSSORG00005001220.1"/>
</dbReference>
<dbReference type="PROSITE" id="PS51304">
    <property type="entry name" value="GALECTIN"/>
    <property type="match status" value="1"/>
</dbReference>
<proteinExistence type="predicted"/>
<organism evidence="4 5">
    <name type="scientific">Sphaeramia orbicularis</name>
    <name type="common">orbiculate cardinalfish</name>
    <dbReference type="NCBI Taxonomy" id="375764"/>
    <lineage>
        <taxon>Eukaryota</taxon>
        <taxon>Metazoa</taxon>
        <taxon>Chordata</taxon>
        <taxon>Craniata</taxon>
        <taxon>Vertebrata</taxon>
        <taxon>Euteleostomi</taxon>
        <taxon>Actinopterygii</taxon>
        <taxon>Neopterygii</taxon>
        <taxon>Teleostei</taxon>
        <taxon>Neoteleostei</taxon>
        <taxon>Acanthomorphata</taxon>
        <taxon>Gobiaria</taxon>
        <taxon>Kurtiformes</taxon>
        <taxon>Apogonoidei</taxon>
        <taxon>Apogonidae</taxon>
        <taxon>Apogoninae</taxon>
        <taxon>Sphaeramia</taxon>
    </lineage>
</organism>
<evidence type="ECO:0000259" key="3">
    <source>
        <dbReference type="PROSITE" id="PS51304"/>
    </source>
</evidence>
<dbReference type="InParanoid" id="A0A672YBE5"/>
<dbReference type="InterPro" id="IPR001079">
    <property type="entry name" value="Galectin_CRD"/>
</dbReference>
<dbReference type="SMART" id="SM00276">
    <property type="entry name" value="GLECT"/>
    <property type="match status" value="1"/>
</dbReference>
<evidence type="ECO:0000256" key="1">
    <source>
        <dbReference type="ARBA" id="ARBA00022734"/>
    </source>
</evidence>